<evidence type="ECO:0000313" key="4">
    <source>
        <dbReference type="Proteomes" id="UP000659654"/>
    </source>
</evidence>
<feature type="compositionally biased region" description="Basic and acidic residues" evidence="1">
    <location>
        <begin position="187"/>
        <end position="204"/>
    </location>
</feature>
<dbReference type="EMBL" id="CAJFDI010000005">
    <property type="protein sequence ID" value="CAD5232902.1"/>
    <property type="molecule type" value="Genomic_DNA"/>
</dbReference>
<dbReference type="OrthoDB" id="10436598at2759"/>
<organism evidence="3 5">
    <name type="scientific">Bursaphelenchus xylophilus</name>
    <name type="common">Pinewood nematode worm</name>
    <name type="synonym">Aphelenchoides xylophilus</name>
    <dbReference type="NCBI Taxonomy" id="6326"/>
    <lineage>
        <taxon>Eukaryota</taxon>
        <taxon>Metazoa</taxon>
        <taxon>Ecdysozoa</taxon>
        <taxon>Nematoda</taxon>
        <taxon>Chromadorea</taxon>
        <taxon>Rhabditida</taxon>
        <taxon>Tylenchina</taxon>
        <taxon>Tylenchomorpha</taxon>
        <taxon>Aphelenchoidea</taxon>
        <taxon>Aphelenchoididae</taxon>
        <taxon>Bursaphelenchus</taxon>
    </lineage>
</organism>
<dbReference type="AlphaFoldDB" id="A0A1I7SA21"/>
<evidence type="ECO:0000313" key="2">
    <source>
        <dbReference type="EMBL" id="CAD5232902.1"/>
    </source>
</evidence>
<dbReference type="Proteomes" id="UP000659654">
    <property type="component" value="Unassembled WGS sequence"/>
</dbReference>
<reference evidence="5" key="1">
    <citation type="submission" date="2016-11" db="UniProtKB">
        <authorList>
            <consortium name="WormBaseParasite"/>
        </authorList>
    </citation>
    <scope>IDENTIFICATION</scope>
</reference>
<feature type="compositionally biased region" description="Polar residues" evidence="1">
    <location>
        <begin position="217"/>
        <end position="233"/>
    </location>
</feature>
<dbReference type="EMBL" id="CAJFCV020000005">
    <property type="protein sequence ID" value="CAG9126038.1"/>
    <property type="molecule type" value="Genomic_DNA"/>
</dbReference>
<sequence length="397" mass="44397">MSVLCVPHNFAVIRLDEGNEVKIVKRRQLRLKAFANGASCKLIVHDGVPRSAKIIRTFTTSNDARTYLDNINTAKQSWGFTTKAVPSFPSSEASTSTLHPQPSRTNICESKGLSDSILLTNSDSLVTVVKNRTVPISDRKRKSKSKCSQHVKMAYVQGLFGLGKLHDFEQEDQEEDTEYDPLNEVVRKMDRPPTSDNKPRREMTYDLSGLNEVDSGLSETSNANSSPDCASDNSNDELPVSKKLHNATVEPDEICSTSMSLLPKILHSIQKQSKVIGDIKRDHDGLKKTLSNVCEFMGELEHTNLLQINTGSGIGHDVATLEISKARLELMYMSTCTNPLGFFQLLCRLAFGREQENPWSLQEDAQKTAVQNILNHFFPTPSPNERLQRFVQKVFNE</sequence>
<dbReference type="Proteomes" id="UP000582659">
    <property type="component" value="Unassembled WGS sequence"/>
</dbReference>
<evidence type="ECO:0000313" key="5">
    <source>
        <dbReference type="WBParaSite" id="BXY_0986800.1"/>
    </source>
</evidence>
<dbReference type="Proteomes" id="UP000095284">
    <property type="component" value="Unplaced"/>
</dbReference>
<keyword evidence="4" id="KW-1185">Reference proteome</keyword>
<protein>
    <submittedName>
        <fullName evidence="2">(pine wood nematode) hypothetical protein</fullName>
    </submittedName>
</protein>
<reference evidence="2" key="2">
    <citation type="submission" date="2020-09" db="EMBL/GenBank/DDBJ databases">
        <authorList>
            <person name="Kikuchi T."/>
        </authorList>
    </citation>
    <scope>NUCLEOTIDE SEQUENCE</scope>
    <source>
        <strain evidence="2">Ka4C1</strain>
    </source>
</reference>
<proteinExistence type="predicted"/>
<gene>
    <name evidence="2" type="ORF">BXYJ_LOCUS12993</name>
</gene>
<feature type="region of interest" description="Disordered" evidence="1">
    <location>
        <begin position="187"/>
        <end position="239"/>
    </location>
</feature>
<dbReference type="WBParaSite" id="BXY_0986800.1">
    <property type="protein sequence ID" value="BXY_0986800.1"/>
    <property type="gene ID" value="BXY_0986800"/>
</dbReference>
<evidence type="ECO:0000256" key="1">
    <source>
        <dbReference type="SAM" id="MobiDB-lite"/>
    </source>
</evidence>
<name>A0A1I7SA21_BURXY</name>
<accession>A0A1I7SA21</accession>
<evidence type="ECO:0000313" key="3">
    <source>
        <dbReference type="Proteomes" id="UP000095284"/>
    </source>
</evidence>